<keyword evidence="1" id="KW-0238">DNA-binding</keyword>
<feature type="compositionally biased region" description="Basic and acidic residues" evidence="2">
    <location>
        <begin position="364"/>
        <end position="374"/>
    </location>
</feature>
<dbReference type="AlphaFoldDB" id="A0A4W3JWA6"/>
<organism evidence="4 5">
    <name type="scientific">Callorhinchus milii</name>
    <name type="common">Ghost shark</name>
    <dbReference type="NCBI Taxonomy" id="7868"/>
    <lineage>
        <taxon>Eukaryota</taxon>
        <taxon>Metazoa</taxon>
        <taxon>Chordata</taxon>
        <taxon>Craniata</taxon>
        <taxon>Vertebrata</taxon>
        <taxon>Chondrichthyes</taxon>
        <taxon>Holocephali</taxon>
        <taxon>Chimaeriformes</taxon>
        <taxon>Callorhinchidae</taxon>
        <taxon>Callorhinchus</taxon>
    </lineage>
</organism>
<dbReference type="GO" id="GO:0005634">
    <property type="term" value="C:nucleus"/>
    <property type="evidence" value="ECO:0007669"/>
    <property type="project" value="TreeGrafter"/>
</dbReference>
<accession>A0A4W3JWA6</accession>
<dbReference type="GeneTree" id="ENSGT00940000163615"/>
<feature type="domain" description="HTH CENPB-type" evidence="3">
    <location>
        <begin position="77"/>
        <end position="148"/>
    </location>
</feature>
<dbReference type="InterPro" id="IPR050863">
    <property type="entry name" value="CenT-Element_Derived"/>
</dbReference>
<dbReference type="GO" id="GO:0003677">
    <property type="term" value="F:DNA binding"/>
    <property type="evidence" value="ECO:0007669"/>
    <property type="project" value="UniProtKB-KW"/>
</dbReference>
<reference evidence="5" key="1">
    <citation type="journal article" date="2006" name="Science">
        <title>Ancient noncoding elements conserved in the human genome.</title>
        <authorList>
            <person name="Venkatesh B."/>
            <person name="Kirkness E.F."/>
            <person name="Loh Y.H."/>
            <person name="Halpern A.L."/>
            <person name="Lee A.P."/>
            <person name="Johnson J."/>
            <person name="Dandona N."/>
            <person name="Viswanathan L.D."/>
            <person name="Tay A."/>
            <person name="Venter J.C."/>
            <person name="Strausberg R.L."/>
            <person name="Brenner S."/>
        </authorList>
    </citation>
    <scope>NUCLEOTIDE SEQUENCE [LARGE SCALE GENOMIC DNA]</scope>
</reference>
<dbReference type="STRING" id="7868.ENSCMIP00000047809"/>
<dbReference type="PROSITE" id="PS51253">
    <property type="entry name" value="HTH_CENPB"/>
    <property type="match status" value="1"/>
</dbReference>
<dbReference type="Ensembl" id="ENSCMIT00000048483.1">
    <property type="protein sequence ID" value="ENSCMIP00000047809.1"/>
    <property type="gene ID" value="ENSCMIG00000019567.1"/>
</dbReference>
<dbReference type="InterPro" id="IPR009057">
    <property type="entry name" value="Homeodomain-like_sf"/>
</dbReference>
<dbReference type="Pfam" id="PF03221">
    <property type="entry name" value="HTH_Tnp_Tc5"/>
    <property type="match status" value="1"/>
</dbReference>
<dbReference type="Gene3D" id="1.10.10.60">
    <property type="entry name" value="Homeodomain-like"/>
    <property type="match status" value="1"/>
</dbReference>
<evidence type="ECO:0000313" key="5">
    <source>
        <dbReference type="Proteomes" id="UP000314986"/>
    </source>
</evidence>
<keyword evidence="5" id="KW-1185">Reference proteome</keyword>
<evidence type="ECO:0000256" key="1">
    <source>
        <dbReference type="ARBA" id="ARBA00023125"/>
    </source>
</evidence>
<reference evidence="4" key="5">
    <citation type="submission" date="2025-09" db="UniProtKB">
        <authorList>
            <consortium name="Ensembl"/>
        </authorList>
    </citation>
    <scope>IDENTIFICATION</scope>
</reference>
<proteinExistence type="predicted"/>
<dbReference type="InParanoid" id="A0A4W3JWA6"/>
<feature type="region of interest" description="Disordered" evidence="2">
    <location>
        <begin position="353"/>
        <end position="376"/>
    </location>
</feature>
<dbReference type="Pfam" id="PF03184">
    <property type="entry name" value="DDE_1"/>
    <property type="match status" value="1"/>
</dbReference>
<name>A0A4W3JWA6_CALMI</name>
<sequence>MPPWKELSSTERMDLIKSRESKRPEFNSRQGETLGKFPYSTRLIIIPPKKQNNNKLVIFNPRLFVGHRCAQLAAAFAHKYTVNSLYSIFCEALWDWFQDARGLKMPLSGPMIQEKALSFPASLGQTGFKASNGWFGCFNDVEPVIVDNWKAKLPEIQLAMHPRTSLTWMNLLVFRALPDRSLSVCDDGCTGGKKCKHCITISLTVNMEGDFEKTAVIGKAAKLHVFFPANTTSILQSLDQGIIKNVKMHYRRSLLPMVLGEMFKGVQASQVAKSINILHAVTWIHSSINMVRRSTVQSCFANAGFSVDEPVEEDPDDDVPLAHAEEYSAIDSDGPSTEDLNEGQEELLVEEFLPGTRDTEEQDTPEKDQEEQPTKAKSSFIYADALGMLGQVKNFFLDHELEYLFWSYIDLPNFFSVQQNSICYFIVL</sequence>
<dbReference type="PANTHER" id="PTHR19303:SF73">
    <property type="entry name" value="PROTEIN PDC2"/>
    <property type="match status" value="1"/>
</dbReference>
<dbReference type="OMA" id="KHCITIS"/>
<evidence type="ECO:0000256" key="2">
    <source>
        <dbReference type="SAM" id="MobiDB-lite"/>
    </source>
</evidence>
<dbReference type="PANTHER" id="PTHR19303">
    <property type="entry name" value="TRANSPOSON"/>
    <property type="match status" value="1"/>
</dbReference>
<evidence type="ECO:0000313" key="4">
    <source>
        <dbReference type="Ensembl" id="ENSCMIP00000047809.1"/>
    </source>
</evidence>
<protein>
    <recommendedName>
        <fullName evidence="3">HTH CENPB-type domain-containing protein</fullName>
    </recommendedName>
</protein>
<dbReference type="Proteomes" id="UP000314986">
    <property type="component" value="Unassembled WGS sequence"/>
</dbReference>
<reference evidence="4" key="4">
    <citation type="submission" date="2025-08" db="UniProtKB">
        <authorList>
            <consortium name="Ensembl"/>
        </authorList>
    </citation>
    <scope>IDENTIFICATION</scope>
</reference>
<evidence type="ECO:0000259" key="3">
    <source>
        <dbReference type="PROSITE" id="PS51253"/>
    </source>
</evidence>
<dbReference type="SUPFAM" id="SSF46689">
    <property type="entry name" value="Homeodomain-like"/>
    <property type="match status" value="1"/>
</dbReference>
<reference evidence="5" key="3">
    <citation type="journal article" date="2014" name="Nature">
        <title>Elephant shark genome provides unique insights into gnathostome evolution.</title>
        <authorList>
            <consortium name="International Elephant Shark Genome Sequencing Consortium"/>
            <person name="Venkatesh B."/>
            <person name="Lee A.P."/>
            <person name="Ravi V."/>
            <person name="Maurya A.K."/>
            <person name="Lian M.M."/>
            <person name="Swann J.B."/>
            <person name="Ohta Y."/>
            <person name="Flajnik M.F."/>
            <person name="Sutoh Y."/>
            <person name="Kasahara M."/>
            <person name="Hoon S."/>
            <person name="Gangu V."/>
            <person name="Roy S.W."/>
            <person name="Irimia M."/>
            <person name="Korzh V."/>
            <person name="Kondrychyn I."/>
            <person name="Lim Z.W."/>
            <person name="Tay B.H."/>
            <person name="Tohari S."/>
            <person name="Kong K.W."/>
            <person name="Ho S."/>
            <person name="Lorente-Galdos B."/>
            <person name="Quilez J."/>
            <person name="Marques-Bonet T."/>
            <person name="Raney B.J."/>
            <person name="Ingham P.W."/>
            <person name="Tay A."/>
            <person name="Hillier L.W."/>
            <person name="Minx P."/>
            <person name="Boehm T."/>
            <person name="Wilson R.K."/>
            <person name="Brenner S."/>
            <person name="Warren W.C."/>
        </authorList>
    </citation>
    <scope>NUCLEOTIDE SEQUENCE [LARGE SCALE GENOMIC DNA]</scope>
</reference>
<dbReference type="InterPro" id="IPR006600">
    <property type="entry name" value="HTH_CenpB_DNA-bd_dom"/>
</dbReference>
<dbReference type="SMART" id="SM00674">
    <property type="entry name" value="CENPB"/>
    <property type="match status" value="1"/>
</dbReference>
<reference evidence="5" key="2">
    <citation type="journal article" date="2007" name="PLoS Biol.">
        <title>Survey sequencing and comparative analysis of the elephant shark (Callorhinchus milii) genome.</title>
        <authorList>
            <person name="Venkatesh B."/>
            <person name="Kirkness E.F."/>
            <person name="Loh Y.H."/>
            <person name="Halpern A.L."/>
            <person name="Lee A.P."/>
            <person name="Johnson J."/>
            <person name="Dandona N."/>
            <person name="Viswanathan L.D."/>
            <person name="Tay A."/>
            <person name="Venter J.C."/>
            <person name="Strausberg R.L."/>
            <person name="Brenner S."/>
        </authorList>
    </citation>
    <scope>NUCLEOTIDE SEQUENCE [LARGE SCALE GENOMIC DNA]</scope>
</reference>
<dbReference type="InterPro" id="IPR004875">
    <property type="entry name" value="DDE_SF_endonuclease_dom"/>
</dbReference>